<gene>
    <name evidence="2" type="ORF">QBC41DRAFT_331011</name>
</gene>
<keyword evidence="3" id="KW-1185">Reference proteome</keyword>
<evidence type="ECO:0000313" key="3">
    <source>
        <dbReference type="Proteomes" id="UP001174997"/>
    </source>
</evidence>
<evidence type="ECO:0000256" key="1">
    <source>
        <dbReference type="SAM" id="Phobius"/>
    </source>
</evidence>
<organism evidence="2 3">
    <name type="scientific">Cercophora samala</name>
    <dbReference type="NCBI Taxonomy" id="330535"/>
    <lineage>
        <taxon>Eukaryota</taxon>
        <taxon>Fungi</taxon>
        <taxon>Dikarya</taxon>
        <taxon>Ascomycota</taxon>
        <taxon>Pezizomycotina</taxon>
        <taxon>Sordariomycetes</taxon>
        <taxon>Sordariomycetidae</taxon>
        <taxon>Sordariales</taxon>
        <taxon>Lasiosphaeriaceae</taxon>
        <taxon>Cercophora</taxon>
    </lineage>
</organism>
<feature type="transmembrane region" description="Helical" evidence="1">
    <location>
        <begin position="12"/>
        <end position="30"/>
    </location>
</feature>
<keyword evidence="1" id="KW-1133">Transmembrane helix</keyword>
<dbReference type="EMBL" id="JAULSY010000168">
    <property type="protein sequence ID" value="KAK0660401.1"/>
    <property type="molecule type" value="Genomic_DNA"/>
</dbReference>
<proteinExistence type="predicted"/>
<protein>
    <submittedName>
        <fullName evidence="2">Uncharacterized protein</fullName>
    </submittedName>
</protein>
<keyword evidence="1" id="KW-0472">Membrane</keyword>
<reference evidence="2" key="1">
    <citation type="submission" date="2023-06" db="EMBL/GenBank/DDBJ databases">
        <title>Genome-scale phylogeny and comparative genomics of the fungal order Sordariales.</title>
        <authorList>
            <consortium name="Lawrence Berkeley National Laboratory"/>
            <person name="Hensen N."/>
            <person name="Bonometti L."/>
            <person name="Westerberg I."/>
            <person name="Brannstrom I.O."/>
            <person name="Guillou S."/>
            <person name="Cros-Aarteil S."/>
            <person name="Calhoun S."/>
            <person name="Haridas S."/>
            <person name="Kuo A."/>
            <person name="Mondo S."/>
            <person name="Pangilinan J."/>
            <person name="Riley R."/>
            <person name="Labutti K."/>
            <person name="Andreopoulos B."/>
            <person name="Lipzen A."/>
            <person name="Chen C."/>
            <person name="Yanf M."/>
            <person name="Daum C."/>
            <person name="Ng V."/>
            <person name="Clum A."/>
            <person name="Steindorff A."/>
            <person name="Ohm R."/>
            <person name="Martin F."/>
            <person name="Silar P."/>
            <person name="Natvig D."/>
            <person name="Lalanne C."/>
            <person name="Gautier V."/>
            <person name="Ament-Velasquez S.L."/>
            <person name="Kruys A."/>
            <person name="Hutchinson M.I."/>
            <person name="Powell A.J."/>
            <person name="Barry K."/>
            <person name="Miller A.N."/>
            <person name="Grigoriev I.V."/>
            <person name="Debuchy R."/>
            <person name="Gladieux P."/>
            <person name="Thoren M.H."/>
            <person name="Johannesson H."/>
        </authorList>
    </citation>
    <scope>NUCLEOTIDE SEQUENCE</scope>
    <source>
        <strain evidence="2">CBS 307.81</strain>
    </source>
</reference>
<dbReference type="Proteomes" id="UP001174997">
    <property type="component" value="Unassembled WGS sequence"/>
</dbReference>
<accession>A0AA39YYD0</accession>
<comment type="caution">
    <text evidence="2">The sequence shown here is derived from an EMBL/GenBank/DDBJ whole genome shotgun (WGS) entry which is preliminary data.</text>
</comment>
<name>A0AA39YYD0_9PEZI</name>
<evidence type="ECO:0000313" key="2">
    <source>
        <dbReference type="EMBL" id="KAK0660401.1"/>
    </source>
</evidence>
<dbReference type="AlphaFoldDB" id="A0AA39YYD0"/>
<sequence>MAWRITSPVGKNVCRIFIPMLFLTFCQLFFRALRCLELAQSDVRTVRHLPSFRHVMADPYLRCRNTHHGCSIAQRPLLSSLWLSTWAWYLFPW</sequence>
<keyword evidence="1" id="KW-0812">Transmembrane</keyword>